<feature type="transmembrane region" description="Helical" evidence="1">
    <location>
        <begin position="28"/>
        <end position="45"/>
    </location>
</feature>
<evidence type="ECO:0000313" key="3">
    <source>
        <dbReference type="Proteomes" id="UP000790347"/>
    </source>
</evidence>
<sequence>MHNFLIADDDERVWALILFSRFRKYERARVLTIMCGFVWFVNGHWPMSSLWLKSSSGFNV</sequence>
<dbReference type="AlphaFoldDB" id="A0A922HNE4"/>
<name>A0A922HNE4_DERFA</name>
<keyword evidence="3" id="KW-1185">Reference proteome</keyword>
<organism evidence="2 3">
    <name type="scientific">Dermatophagoides farinae</name>
    <name type="common">American house dust mite</name>
    <dbReference type="NCBI Taxonomy" id="6954"/>
    <lineage>
        <taxon>Eukaryota</taxon>
        <taxon>Metazoa</taxon>
        <taxon>Ecdysozoa</taxon>
        <taxon>Arthropoda</taxon>
        <taxon>Chelicerata</taxon>
        <taxon>Arachnida</taxon>
        <taxon>Acari</taxon>
        <taxon>Acariformes</taxon>
        <taxon>Sarcoptiformes</taxon>
        <taxon>Astigmata</taxon>
        <taxon>Psoroptidia</taxon>
        <taxon>Analgoidea</taxon>
        <taxon>Pyroglyphidae</taxon>
        <taxon>Dermatophagoidinae</taxon>
        <taxon>Dermatophagoides</taxon>
    </lineage>
</organism>
<gene>
    <name evidence="2" type="ORF">DERF_013846</name>
</gene>
<reference evidence="2" key="1">
    <citation type="submission" date="2013-05" db="EMBL/GenBank/DDBJ databases">
        <authorList>
            <person name="Yim A.K.Y."/>
            <person name="Chan T.F."/>
            <person name="Ji K.M."/>
            <person name="Liu X.Y."/>
            <person name="Zhou J.W."/>
            <person name="Li R.Q."/>
            <person name="Yang K.Y."/>
            <person name="Li J."/>
            <person name="Li M."/>
            <person name="Law P.T.W."/>
            <person name="Wu Y.L."/>
            <person name="Cai Z.L."/>
            <person name="Qin H."/>
            <person name="Bao Y."/>
            <person name="Leung R.K.K."/>
            <person name="Ng P.K.S."/>
            <person name="Zou J."/>
            <person name="Zhong X.J."/>
            <person name="Ran P.X."/>
            <person name="Zhong N.S."/>
            <person name="Liu Z.G."/>
            <person name="Tsui S.K.W."/>
        </authorList>
    </citation>
    <scope>NUCLEOTIDE SEQUENCE</scope>
    <source>
        <strain evidence="2">Derf</strain>
        <tissue evidence="2">Whole organism</tissue>
    </source>
</reference>
<evidence type="ECO:0000313" key="2">
    <source>
        <dbReference type="EMBL" id="KAH9497902.1"/>
    </source>
</evidence>
<comment type="caution">
    <text evidence="2">The sequence shown here is derived from an EMBL/GenBank/DDBJ whole genome shotgun (WGS) entry which is preliminary data.</text>
</comment>
<evidence type="ECO:0000256" key="1">
    <source>
        <dbReference type="SAM" id="Phobius"/>
    </source>
</evidence>
<proteinExistence type="predicted"/>
<dbReference type="EMBL" id="ASGP02000007">
    <property type="protein sequence ID" value="KAH9497902.1"/>
    <property type="molecule type" value="Genomic_DNA"/>
</dbReference>
<keyword evidence="1" id="KW-1133">Transmembrane helix</keyword>
<reference evidence="2" key="2">
    <citation type="journal article" date="2022" name="Res Sq">
        <title>Comparative Genomics Reveals Insights into the Divergent Evolution of Astigmatic Mites and Household Pest Adaptations.</title>
        <authorList>
            <person name="Xiong Q."/>
            <person name="Wan A.T.-Y."/>
            <person name="Liu X.-Y."/>
            <person name="Fung C.S.-H."/>
            <person name="Xiao X."/>
            <person name="Malainual N."/>
            <person name="Hou J."/>
            <person name="Wang L."/>
            <person name="Wang M."/>
            <person name="Yang K."/>
            <person name="Cui Y."/>
            <person name="Leung E."/>
            <person name="Nong W."/>
            <person name="Shin S.-K."/>
            <person name="Au S."/>
            <person name="Jeong K.Y."/>
            <person name="Chew F.T."/>
            <person name="Hui J."/>
            <person name="Leung T.F."/>
            <person name="Tungtrongchitr A."/>
            <person name="Zhong N."/>
            <person name="Liu Z."/>
            <person name="Tsui S."/>
        </authorList>
    </citation>
    <scope>NUCLEOTIDE SEQUENCE</scope>
    <source>
        <strain evidence="2">Derf</strain>
        <tissue evidence="2">Whole organism</tissue>
    </source>
</reference>
<keyword evidence="1" id="KW-0472">Membrane</keyword>
<keyword evidence="1" id="KW-0812">Transmembrane</keyword>
<protein>
    <submittedName>
        <fullName evidence="2">Uncharacterized protein</fullName>
    </submittedName>
</protein>
<accession>A0A922HNE4</accession>
<dbReference type="Proteomes" id="UP000790347">
    <property type="component" value="Unassembled WGS sequence"/>
</dbReference>